<name>A0A194X545_MOLSC</name>
<dbReference type="InParanoid" id="A0A194X545"/>
<proteinExistence type="predicted"/>
<keyword evidence="3" id="KW-1185">Reference proteome</keyword>
<dbReference type="Proteomes" id="UP000070700">
    <property type="component" value="Unassembled WGS sequence"/>
</dbReference>
<accession>A0A194X545</accession>
<reference evidence="2 3" key="1">
    <citation type="submission" date="2015-10" db="EMBL/GenBank/DDBJ databases">
        <title>Full genome of DAOMC 229536 Phialocephala scopiformis, a fungal endophyte of spruce producing the potent anti-insectan compound rugulosin.</title>
        <authorList>
            <consortium name="DOE Joint Genome Institute"/>
            <person name="Walker A.K."/>
            <person name="Frasz S.L."/>
            <person name="Seifert K.A."/>
            <person name="Miller J.D."/>
            <person name="Mondo S.J."/>
            <person name="Labutti K."/>
            <person name="Lipzen A."/>
            <person name="Dockter R."/>
            <person name="Kennedy M."/>
            <person name="Grigoriev I.V."/>
            <person name="Spatafora J.W."/>
        </authorList>
    </citation>
    <scope>NUCLEOTIDE SEQUENCE [LARGE SCALE GENOMIC DNA]</scope>
    <source>
        <strain evidence="2 3">CBS 120377</strain>
    </source>
</reference>
<protein>
    <submittedName>
        <fullName evidence="2">Uncharacterized protein</fullName>
    </submittedName>
</protein>
<feature type="transmembrane region" description="Helical" evidence="1">
    <location>
        <begin position="98"/>
        <end position="116"/>
    </location>
</feature>
<dbReference type="KEGG" id="psco:LY89DRAFT_783392"/>
<dbReference type="OrthoDB" id="3903561at2759"/>
<keyword evidence="1" id="KW-1133">Transmembrane helix</keyword>
<sequence length="389" mass="44212">MSMLVLIANGTEGIALDATYCTIGSGSSELYSDDNFSTILNIDTVFGKLSFGMAKFIDLTWDIGFSRCGQAMLAWIAYRVHTAALFRIMETQSVSYELFISLSLSLPSLVCLGSTTKSLFAKLGFRNRLALFWIVLSIIWVALWPTITNAMTGYVAESNTLVKLKTGEGYVDISNITSPSNLAFQVNYLNRTLVSIVLETGPNITLWNYFNQIYRAEDFYEPIYYQDVVAYPVYIFQNQSYNPQMWFNIPENVQCVATGVYQWGFSSSIVFAFTIINFLWFLGTYAVWTLMNRKSELCRKGRRLGQYRAMLDVVECIQEDLGMNICAYSEQELQEELKKKGGIKYYVEYGGDDSSHIGITSAKDKDPLRPRFGETYGQLRIRKSRNLET</sequence>
<evidence type="ECO:0000256" key="1">
    <source>
        <dbReference type="SAM" id="Phobius"/>
    </source>
</evidence>
<keyword evidence="1" id="KW-0472">Membrane</keyword>
<feature type="transmembrane region" description="Helical" evidence="1">
    <location>
        <begin position="269"/>
        <end position="290"/>
    </location>
</feature>
<dbReference type="RefSeq" id="XP_018069549.1">
    <property type="nucleotide sequence ID" value="XM_018222676.1"/>
</dbReference>
<gene>
    <name evidence="2" type="ORF">LY89DRAFT_783392</name>
</gene>
<dbReference type="GeneID" id="28832402"/>
<feature type="transmembrane region" description="Helical" evidence="1">
    <location>
        <begin position="128"/>
        <end position="147"/>
    </location>
</feature>
<evidence type="ECO:0000313" key="3">
    <source>
        <dbReference type="Proteomes" id="UP000070700"/>
    </source>
</evidence>
<dbReference type="AlphaFoldDB" id="A0A194X545"/>
<organism evidence="2 3">
    <name type="scientific">Mollisia scopiformis</name>
    <name type="common">Conifer needle endophyte fungus</name>
    <name type="synonym">Phialocephala scopiformis</name>
    <dbReference type="NCBI Taxonomy" id="149040"/>
    <lineage>
        <taxon>Eukaryota</taxon>
        <taxon>Fungi</taxon>
        <taxon>Dikarya</taxon>
        <taxon>Ascomycota</taxon>
        <taxon>Pezizomycotina</taxon>
        <taxon>Leotiomycetes</taxon>
        <taxon>Helotiales</taxon>
        <taxon>Mollisiaceae</taxon>
        <taxon>Mollisia</taxon>
    </lineage>
</organism>
<keyword evidence="1" id="KW-0812">Transmembrane</keyword>
<evidence type="ECO:0000313" key="2">
    <source>
        <dbReference type="EMBL" id="KUJ15194.1"/>
    </source>
</evidence>
<dbReference type="STRING" id="149040.A0A194X545"/>
<dbReference type="EMBL" id="KQ947418">
    <property type="protein sequence ID" value="KUJ15194.1"/>
    <property type="molecule type" value="Genomic_DNA"/>
</dbReference>